<dbReference type="Pfam" id="PF13855">
    <property type="entry name" value="LRR_8"/>
    <property type="match status" value="1"/>
</dbReference>
<feature type="domain" description="G-protein coupled receptors family 1 profile" evidence="13">
    <location>
        <begin position="268"/>
        <end position="538"/>
    </location>
</feature>
<evidence type="ECO:0000256" key="10">
    <source>
        <dbReference type="ARBA" id="ARBA00023224"/>
    </source>
</evidence>
<dbReference type="PANTHER" id="PTHR24372:SF77">
    <property type="entry name" value="G-PROTEIN COUPLED RECEPTORS FAMILY 1 PROFILE DOMAIN-CONTAINING PROTEIN"/>
    <property type="match status" value="1"/>
</dbReference>
<keyword evidence="3" id="KW-0433">Leucine-rich repeat</keyword>
<evidence type="ECO:0000313" key="15">
    <source>
        <dbReference type="Proteomes" id="UP001159405"/>
    </source>
</evidence>
<evidence type="ECO:0000256" key="12">
    <source>
        <dbReference type="SAM" id="SignalP"/>
    </source>
</evidence>
<dbReference type="Gene3D" id="3.80.10.10">
    <property type="entry name" value="Ribonuclease Inhibitor"/>
    <property type="match status" value="1"/>
</dbReference>
<keyword evidence="10" id="KW-0807">Transducer</keyword>
<dbReference type="Gene3D" id="1.20.1070.10">
    <property type="entry name" value="Rhodopsin 7-helix transmembrane proteins"/>
    <property type="match status" value="1"/>
</dbReference>
<dbReference type="InterPro" id="IPR032675">
    <property type="entry name" value="LRR_dom_sf"/>
</dbReference>
<keyword evidence="4 11" id="KW-0812">Transmembrane</keyword>
<gene>
    <name evidence="14" type="ORF">PLOB_00047781</name>
</gene>
<feature type="transmembrane region" description="Helical" evidence="11">
    <location>
        <begin position="378"/>
        <end position="398"/>
    </location>
</feature>
<feature type="signal peptide" evidence="12">
    <location>
        <begin position="1"/>
        <end position="24"/>
    </location>
</feature>
<evidence type="ECO:0000256" key="1">
    <source>
        <dbReference type="ARBA" id="ARBA00004651"/>
    </source>
</evidence>
<feature type="transmembrane region" description="Helical" evidence="11">
    <location>
        <begin position="254"/>
        <end position="277"/>
    </location>
</feature>
<keyword evidence="2" id="KW-1003">Cell membrane</keyword>
<keyword evidence="12" id="KW-0732">Signal</keyword>
<dbReference type="Proteomes" id="UP001159405">
    <property type="component" value="Unassembled WGS sequence"/>
</dbReference>
<feature type="transmembrane region" description="Helical" evidence="11">
    <location>
        <begin position="333"/>
        <end position="357"/>
    </location>
</feature>
<evidence type="ECO:0000256" key="5">
    <source>
        <dbReference type="ARBA" id="ARBA00022737"/>
    </source>
</evidence>
<dbReference type="SUPFAM" id="SSF52058">
    <property type="entry name" value="L domain-like"/>
    <property type="match status" value="1"/>
</dbReference>
<name>A0ABN8N2N7_9CNID</name>
<dbReference type="PRINTS" id="PR00237">
    <property type="entry name" value="GPCRRHODOPSN"/>
</dbReference>
<keyword evidence="15" id="KW-1185">Reference proteome</keyword>
<dbReference type="InterPro" id="IPR001611">
    <property type="entry name" value="Leu-rich_rpt"/>
</dbReference>
<dbReference type="Pfam" id="PF00001">
    <property type="entry name" value="7tm_1"/>
    <property type="match status" value="1"/>
</dbReference>
<accession>A0ABN8N2N7</accession>
<keyword evidence="9" id="KW-0675">Receptor</keyword>
<dbReference type="PROSITE" id="PS50262">
    <property type="entry name" value="G_PROTEIN_RECEP_F1_2"/>
    <property type="match status" value="1"/>
</dbReference>
<keyword evidence="5" id="KW-0677">Repeat</keyword>
<evidence type="ECO:0000256" key="9">
    <source>
        <dbReference type="ARBA" id="ARBA00023170"/>
    </source>
</evidence>
<keyword evidence="6 11" id="KW-1133">Transmembrane helix</keyword>
<feature type="transmembrane region" description="Helical" evidence="11">
    <location>
        <begin position="289"/>
        <end position="313"/>
    </location>
</feature>
<dbReference type="InterPro" id="IPR017452">
    <property type="entry name" value="GPCR_Rhodpsn_7TM"/>
</dbReference>
<keyword evidence="7" id="KW-0297">G-protein coupled receptor</keyword>
<proteinExistence type="predicted"/>
<evidence type="ECO:0000256" key="2">
    <source>
        <dbReference type="ARBA" id="ARBA00022475"/>
    </source>
</evidence>
<organism evidence="14 15">
    <name type="scientific">Porites lobata</name>
    <dbReference type="NCBI Taxonomy" id="104759"/>
    <lineage>
        <taxon>Eukaryota</taxon>
        <taxon>Metazoa</taxon>
        <taxon>Cnidaria</taxon>
        <taxon>Anthozoa</taxon>
        <taxon>Hexacorallia</taxon>
        <taxon>Scleractinia</taxon>
        <taxon>Fungiina</taxon>
        <taxon>Poritidae</taxon>
        <taxon>Porites</taxon>
    </lineage>
</organism>
<evidence type="ECO:0000256" key="11">
    <source>
        <dbReference type="SAM" id="Phobius"/>
    </source>
</evidence>
<dbReference type="PANTHER" id="PTHR24372">
    <property type="entry name" value="GLYCOPROTEIN HORMONE RECEPTOR"/>
    <property type="match status" value="1"/>
</dbReference>
<dbReference type="SUPFAM" id="SSF81321">
    <property type="entry name" value="Family A G protein-coupled receptor-like"/>
    <property type="match status" value="1"/>
</dbReference>
<feature type="transmembrane region" description="Helical" evidence="11">
    <location>
        <begin position="514"/>
        <end position="537"/>
    </location>
</feature>
<feature type="transmembrane region" description="Helical" evidence="11">
    <location>
        <begin position="429"/>
        <end position="451"/>
    </location>
</feature>
<evidence type="ECO:0000313" key="14">
    <source>
        <dbReference type="EMBL" id="CAH3041537.1"/>
    </source>
</evidence>
<comment type="caution">
    <text evidence="14">The sequence shown here is derived from an EMBL/GenBank/DDBJ whole genome shotgun (WGS) entry which is preliminary data.</text>
</comment>
<dbReference type="EMBL" id="CALNXK010000009">
    <property type="protein sequence ID" value="CAH3041537.1"/>
    <property type="molecule type" value="Genomic_DNA"/>
</dbReference>
<reference evidence="14 15" key="1">
    <citation type="submission" date="2022-05" db="EMBL/GenBank/DDBJ databases">
        <authorList>
            <consortium name="Genoscope - CEA"/>
            <person name="William W."/>
        </authorList>
    </citation>
    <scope>NUCLEOTIDE SEQUENCE [LARGE SCALE GENOMIC DNA]</scope>
</reference>
<keyword evidence="8 11" id="KW-0472">Membrane</keyword>
<sequence>MKSPTHHVLPLSLAFFLSIFCVKADFSPNQTWEPCSPYCNCSTVDNMVMAKCDLSLPEQCESFNLPDDIFFLDLSQNDLDEVPSCVLNKSASISYLSLSGNKINKIEEGSFPELPRLLNLDLSYNRLQQWRGDISTVLPSLESVDFTGNQFFLPDKNLLRLDNLLDIYGIVWSTACGECYLIRTELLKSFNDSESLCILDDRNYSFADEIKYGKSLLFVREGFSPQCLCEHKDCDMTEKGIPYNMALNTLPRKLFYVEYVFGSTAVVLNFVVVLITFGSQSMRKSTSFVLIGNIGLCDVLMGIYSILIGRFTVYEFIVNESHYPDTDTFVNKYCTIMGVIFTGAQITSVSTSFLATLERYLSIVYCMNPQARLRKTTALWCLVAVWSAALAFSLLPVFQIGGLRYHGEFTCMMPFINGPELTDTSMTGFAVASLLVLFYLVSFAMYFHIFLHVRKAGISAGVKRKASLAKNILKMVLTNFLFSVIPMVCTLLFVYKYKDLMEAFNVDSLTKLRIYFIMLSWLPVVFLSVNSCLNPFLCAFRHPKFRGELHAFINRCKCNCFKTSSNELFEASTLKANKRVDLNCTDAIVREEHFIDRYRSLGTLTSKL</sequence>
<evidence type="ECO:0000256" key="3">
    <source>
        <dbReference type="ARBA" id="ARBA00022614"/>
    </source>
</evidence>
<evidence type="ECO:0000256" key="7">
    <source>
        <dbReference type="ARBA" id="ARBA00023040"/>
    </source>
</evidence>
<evidence type="ECO:0000256" key="4">
    <source>
        <dbReference type="ARBA" id="ARBA00022692"/>
    </source>
</evidence>
<evidence type="ECO:0000259" key="13">
    <source>
        <dbReference type="PROSITE" id="PS50262"/>
    </source>
</evidence>
<protein>
    <recommendedName>
        <fullName evidence="13">G-protein coupled receptors family 1 profile domain-containing protein</fullName>
    </recommendedName>
</protein>
<dbReference type="InterPro" id="IPR000276">
    <property type="entry name" value="GPCR_Rhodpsn"/>
</dbReference>
<feature type="chain" id="PRO_5045588713" description="G-protein coupled receptors family 1 profile domain-containing protein" evidence="12">
    <location>
        <begin position="25"/>
        <end position="608"/>
    </location>
</feature>
<evidence type="ECO:0000256" key="8">
    <source>
        <dbReference type="ARBA" id="ARBA00023136"/>
    </source>
</evidence>
<evidence type="ECO:0000256" key="6">
    <source>
        <dbReference type="ARBA" id="ARBA00022989"/>
    </source>
</evidence>
<comment type="subcellular location">
    <subcellularLocation>
        <location evidence="1">Cell membrane</location>
        <topology evidence="1">Multi-pass membrane protein</topology>
    </subcellularLocation>
</comment>
<feature type="transmembrane region" description="Helical" evidence="11">
    <location>
        <begin position="472"/>
        <end position="494"/>
    </location>
</feature>